<evidence type="ECO:0000256" key="5">
    <source>
        <dbReference type="ARBA" id="ARBA00022475"/>
    </source>
</evidence>
<dbReference type="RefSeq" id="WP_131617440.1">
    <property type="nucleotide sequence ID" value="NZ_CP036532.1"/>
</dbReference>
<feature type="transmembrane region" description="Helical" evidence="13">
    <location>
        <begin position="72"/>
        <end position="93"/>
    </location>
</feature>
<evidence type="ECO:0000256" key="15">
    <source>
        <dbReference type="SAM" id="SignalP"/>
    </source>
</evidence>
<organism evidence="16 17">
    <name type="scientific">Roseitalea porphyridii</name>
    <dbReference type="NCBI Taxonomy" id="1852022"/>
    <lineage>
        <taxon>Bacteria</taxon>
        <taxon>Pseudomonadati</taxon>
        <taxon>Pseudomonadota</taxon>
        <taxon>Alphaproteobacteria</taxon>
        <taxon>Hyphomicrobiales</taxon>
        <taxon>Ahrensiaceae</taxon>
        <taxon>Roseitalea</taxon>
    </lineage>
</organism>
<keyword evidence="11 13" id="KW-0472">Membrane</keyword>
<evidence type="ECO:0000256" key="11">
    <source>
        <dbReference type="ARBA" id="ARBA00023136"/>
    </source>
</evidence>
<dbReference type="Proteomes" id="UP000293719">
    <property type="component" value="Chromosome"/>
</dbReference>
<dbReference type="Gene3D" id="3.40.50.1980">
    <property type="entry name" value="Nitrogenase molybdenum iron protein domain"/>
    <property type="match status" value="1"/>
</dbReference>
<feature type="compositionally biased region" description="Basic residues" evidence="14">
    <location>
        <begin position="193"/>
        <end position="209"/>
    </location>
</feature>
<dbReference type="AlphaFoldDB" id="A0A4P6V5D9"/>
<dbReference type="GO" id="GO:0006824">
    <property type="term" value="P:cobalt ion transport"/>
    <property type="evidence" value="ECO:0007669"/>
    <property type="project" value="UniProtKB-KW"/>
</dbReference>
<feature type="transmembrane region" description="Helical" evidence="13">
    <location>
        <begin position="323"/>
        <end position="344"/>
    </location>
</feature>
<comment type="similarity">
    <text evidence="13">Belongs to the NiCoT transporter (TC 2.A.52) family.</text>
</comment>
<keyword evidence="7 13" id="KW-0812">Transmembrane</keyword>
<evidence type="ECO:0000256" key="2">
    <source>
        <dbReference type="ARBA" id="ARBA00004651"/>
    </source>
</evidence>
<dbReference type="InterPro" id="IPR051224">
    <property type="entry name" value="NiCoT_RcnA"/>
</dbReference>
<evidence type="ECO:0000256" key="10">
    <source>
        <dbReference type="ARBA" id="ARBA00023112"/>
    </source>
</evidence>
<dbReference type="GO" id="GO:0015099">
    <property type="term" value="F:nickel cation transmembrane transporter activity"/>
    <property type="evidence" value="ECO:0007669"/>
    <property type="project" value="UniProtKB-UniRule"/>
</dbReference>
<dbReference type="OrthoDB" id="9812956at2"/>
<evidence type="ECO:0000313" key="16">
    <source>
        <dbReference type="EMBL" id="QBK31790.1"/>
    </source>
</evidence>
<keyword evidence="15" id="KW-0732">Signal</keyword>
<reference evidence="16 17" key="1">
    <citation type="journal article" date="2017" name="Int. J. Syst. Evol. Microbiol.">
        <title>Roseitalea porphyridii gen. nov., sp. nov., isolated from a red alga, and reclassification of Hoeflea suaedae Chung et al. 2013 as Pseudohoeflea suaedae gen. nov., comb. nov.</title>
        <authorList>
            <person name="Hyeon J.W."/>
            <person name="Jeong S.E."/>
            <person name="Baek K."/>
            <person name="Jeon C.O."/>
        </authorList>
    </citation>
    <scope>NUCLEOTIDE SEQUENCE [LARGE SCALE GENOMIC DNA]</scope>
    <source>
        <strain evidence="16 17">MA7-20</strain>
    </source>
</reference>
<accession>A0A4P6V5D9</accession>
<keyword evidence="9" id="KW-0406">Ion transport</keyword>
<dbReference type="GO" id="GO:0010045">
    <property type="term" value="P:response to nickel cation"/>
    <property type="evidence" value="ECO:0007669"/>
    <property type="project" value="TreeGrafter"/>
</dbReference>
<keyword evidence="6" id="KW-0533">Nickel</keyword>
<comment type="function">
    <text evidence="1">Efflux system for nickel and cobalt.</text>
</comment>
<keyword evidence="5" id="KW-1003">Cell membrane</keyword>
<gene>
    <name evidence="16" type="ORF">E0E05_14970</name>
</gene>
<dbReference type="GO" id="GO:0005886">
    <property type="term" value="C:plasma membrane"/>
    <property type="evidence" value="ECO:0007669"/>
    <property type="project" value="UniProtKB-SubCell"/>
</dbReference>
<keyword evidence="12" id="KW-0170">Cobalt</keyword>
<evidence type="ECO:0000313" key="17">
    <source>
        <dbReference type="Proteomes" id="UP000293719"/>
    </source>
</evidence>
<evidence type="ECO:0000256" key="13">
    <source>
        <dbReference type="RuleBase" id="RU362101"/>
    </source>
</evidence>
<dbReference type="GO" id="GO:0032025">
    <property type="term" value="P:response to cobalt ion"/>
    <property type="evidence" value="ECO:0007669"/>
    <property type="project" value="TreeGrafter"/>
</dbReference>
<dbReference type="PANTHER" id="PTHR40659:SF1">
    <property type="entry name" value="NICKEL_COBALT EFFLUX SYSTEM RCNA"/>
    <property type="match status" value="1"/>
</dbReference>
<feature type="transmembrane region" description="Helical" evidence="13">
    <location>
        <begin position="275"/>
        <end position="302"/>
    </location>
</feature>
<dbReference type="GeneID" id="90768607"/>
<name>A0A4P6V5D9_9HYPH</name>
<keyword evidence="3" id="KW-0171">Cobalt transport</keyword>
<comment type="subcellular location">
    <subcellularLocation>
        <location evidence="2 13">Cell membrane</location>
        <topology evidence="2 13">Multi-pass membrane protein</topology>
    </subcellularLocation>
</comment>
<feature type="compositionally biased region" description="Basic and acidic residues" evidence="14">
    <location>
        <begin position="210"/>
        <end position="219"/>
    </location>
</feature>
<feature type="chain" id="PRO_5020981279" description="Nickel/cobalt efflux system" evidence="15">
    <location>
        <begin position="22"/>
        <end position="346"/>
    </location>
</feature>
<dbReference type="KEGG" id="rpod:E0E05_14970"/>
<evidence type="ECO:0000256" key="9">
    <source>
        <dbReference type="ARBA" id="ARBA00023065"/>
    </source>
</evidence>
<keyword evidence="8 13" id="KW-1133">Transmembrane helix</keyword>
<evidence type="ECO:0000256" key="14">
    <source>
        <dbReference type="SAM" id="MobiDB-lite"/>
    </source>
</evidence>
<proteinExistence type="inferred from homology"/>
<keyword evidence="10" id="KW-0921">Nickel transport</keyword>
<feature type="signal peptide" evidence="15">
    <location>
        <begin position="1"/>
        <end position="21"/>
    </location>
</feature>
<evidence type="ECO:0000256" key="12">
    <source>
        <dbReference type="ARBA" id="ARBA00023285"/>
    </source>
</evidence>
<dbReference type="GO" id="GO:0046583">
    <property type="term" value="F:monoatomic cation efflux transmembrane transporter activity"/>
    <property type="evidence" value="ECO:0007669"/>
    <property type="project" value="TreeGrafter"/>
</dbReference>
<evidence type="ECO:0000256" key="7">
    <source>
        <dbReference type="ARBA" id="ARBA00022692"/>
    </source>
</evidence>
<dbReference type="PANTHER" id="PTHR40659">
    <property type="entry name" value="NICKEL/COBALT EFFLUX SYSTEM RCNA"/>
    <property type="match status" value="1"/>
</dbReference>
<dbReference type="Pfam" id="PF03824">
    <property type="entry name" value="NicO"/>
    <property type="match status" value="1"/>
</dbReference>
<keyword evidence="17" id="KW-1185">Reference proteome</keyword>
<evidence type="ECO:0000256" key="6">
    <source>
        <dbReference type="ARBA" id="ARBA00022596"/>
    </source>
</evidence>
<evidence type="ECO:0000256" key="8">
    <source>
        <dbReference type="ARBA" id="ARBA00022989"/>
    </source>
</evidence>
<sequence length="346" mass="36054">MRRCAGLAIIALLAAAGPALAQSSLGIGVSEQAIDTAQQGPLGEFFRWVAAHQRDFYDRLRAALIDIRDSGAALWLLIGLSFAYGVLHAAGPGHGKVVISSYMLANETALRRGIWLSFGASIIQAISAIVIVGLGFLVLRQLSISQTQTTQFAELASYVLVIGLGLWLLVRKLRVLCGPAVRPAALSAAAVDHHHHHDHHDHHHHAHDHGHHDHDHDHGPGGTCPSCGHAHMPGPDQLEDVTGWRDALAVMVSVGVRPCTGALIVLTFAFVSGLWVAGIVSVFAMAIGVTITVSILATLAVTAKNVALRLSGSSALSGGLGHAIEIGGALLIIAMGVVLLGGALSA</sequence>
<protein>
    <recommendedName>
        <fullName evidence="13">Nickel/cobalt efflux system</fullName>
    </recommendedName>
</protein>
<feature type="transmembrane region" description="Helical" evidence="13">
    <location>
        <begin position="114"/>
        <end position="139"/>
    </location>
</feature>
<feature type="region of interest" description="Disordered" evidence="14">
    <location>
        <begin position="192"/>
        <end position="228"/>
    </location>
</feature>
<evidence type="ECO:0000256" key="1">
    <source>
        <dbReference type="ARBA" id="ARBA00002510"/>
    </source>
</evidence>
<feature type="transmembrane region" description="Helical" evidence="13">
    <location>
        <begin position="151"/>
        <end position="170"/>
    </location>
</feature>
<evidence type="ECO:0000256" key="3">
    <source>
        <dbReference type="ARBA" id="ARBA00022426"/>
    </source>
</evidence>
<evidence type="ECO:0000256" key="4">
    <source>
        <dbReference type="ARBA" id="ARBA00022448"/>
    </source>
</evidence>
<dbReference type="EMBL" id="CP036532">
    <property type="protein sequence ID" value="QBK31790.1"/>
    <property type="molecule type" value="Genomic_DNA"/>
</dbReference>
<keyword evidence="4 13" id="KW-0813">Transport</keyword>
<dbReference type="InterPro" id="IPR011541">
    <property type="entry name" value="Ni/Co_transpt_high_affinity"/>
</dbReference>
<feature type="transmembrane region" description="Helical" evidence="13">
    <location>
        <begin position="247"/>
        <end position="269"/>
    </location>
</feature>